<name>R7Z6G9_CONA1</name>
<dbReference type="RefSeq" id="XP_007785107.1">
    <property type="nucleotide sequence ID" value="XM_007786917.1"/>
</dbReference>
<dbReference type="OrthoDB" id="10269009at2759"/>
<dbReference type="Proteomes" id="UP000016924">
    <property type="component" value="Unassembled WGS sequence"/>
</dbReference>
<dbReference type="EMBL" id="JH767629">
    <property type="protein sequence ID" value="EON69790.1"/>
    <property type="molecule type" value="Genomic_DNA"/>
</dbReference>
<proteinExistence type="predicted"/>
<evidence type="ECO:0000313" key="2">
    <source>
        <dbReference type="Proteomes" id="UP000016924"/>
    </source>
</evidence>
<sequence>MGNQQSSHRHINRDWELPLEDPVLRRFLEPVPQDAAGAAPGIQCDQCINRRRQCNGTLPCVNCAARGPCTYNQTPNAQPEHVRIPQRPHWHSHNDPRNDGDDAMAGLNGNQDAPAGFARAADGTFVRVFPDPPGVWYLPGRYPCVYHDLLGCPGGSKLRNGACYGCINSGRLGPADQELRIQHYDSGFYRCKYARTGCAGNGWAFLPNDACEACINAGRRRPREWVGEPVGAGDRTCNCDRNWRHPG</sequence>
<keyword evidence="2" id="KW-1185">Reference proteome</keyword>
<evidence type="ECO:0008006" key="3">
    <source>
        <dbReference type="Google" id="ProtNLM"/>
    </source>
</evidence>
<dbReference type="SUPFAM" id="SSF57701">
    <property type="entry name" value="Zn2/Cys6 DNA-binding domain"/>
    <property type="match status" value="1"/>
</dbReference>
<gene>
    <name evidence="1" type="ORF">W97_09053</name>
</gene>
<dbReference type="AlphaFoldDB" id="R7Z6G9"/>
<dbReference type="InterPro" id="IPR036864">
    <property type="entry name" value="Zn2-C6_fun-type_DNA-bd_sf"/>
</dbReference>
<reference evidence="2" key="1">
    <citation type="submission" date="2012-06" db="EMBL/GenBank/DDBJ databases">
        <title>The genome sequence of Coniosporium apollinis CBS 100218.</title>
        <authorList>
            <consortium name="The Broad Institute Genome Sequencing Platform"/>
            <person name="Cuomo C."/>
            <person name="Gorbushina A."/>
            <person name="Noack S."/>
            <person name="Walker B."/>
            <person name="Young S.K."/>
            <person name="Zeng Q."/>
            <person name="Gargeya S."/>
            <person name="Fitzgerald M."/>
            <person name="Haas B."/>
            <person name="Abouelleil A."/>
            <person name="Alvarado L."/>
            <person name="Arachchi H.M."/>
            <person name="Berlin A.M."/>
            <person name="Chapman S.B."/>
            <person name="Goldberg J."/>
            <person name="Griggs A."/>
            <person name="Gujja S."/>
            <person name="Hansen M."/>
            <person name="Howarth C."/>
            <person name="Imamovic A."/>
            <person name="Larimer J."/>
            <person name="McCowan C."/>
            <person name="Montmayeur A."/>
            <person name="Murphy C."/>
            <person name="Neiman D."/>
            <person name="Pearson M."/>
            <person name="Priest M."/>
            <person name="Roberts A."/>
            <person name="Saif S."/>
            <person name="Shea T."/>
            <person name="Sisk P."/>
            <person name="Sykes S."/>
            <person name="Wortman J."/>
            <person name="Nusbaum C."/>
            <person name="Birren B."/>
        </authorList>
    </citation>
    <scope>NUCLEOTIDE SEQUENCE [LARGE SCALE GENOMIC DNA]</scope>
    <source>
        <strain evidence="2">CBS 100218</strain>
    </source>
</reference>
<protein>
    <recommendedName>
        <fullName evidence="3">Zn(2)-C6 fungal-type domain-containing protein</fullName>
    </recommendedName>
</protein>
<dbReference type="GO" id="GO:0008270">
    <property type="term" value="F:zinc ion binding"/>
    <property type="evidence" value="ECO:0007669"/>
    <property type="project" value="InterPro"/>
</dbReference>
<dbReference type="GeneID" id="19906364"/>
<organism evidence="1 2">
    <name type="scientific">Coniosporium apollinis (strain CBS 100218)</name>
    <name type="common">Rock-inhabiting black yeast</name>
    <dbReference type="NCBI Taxonomy" id="1168221"/>
    <lineage>
        <taxon>Eukaryota</taxon>
        <taxon>Fungi</taxon>
        <taxon>Dikarya</taxon>
        <taxon>Ascomycota</taxon>
        <taxon>Pezizomycotina</taxon>
        <taxon>Dothideomycetes</taxon>
        <taxon>Dothideomycetes incertae sedis</taxon>
        <taxon>Coniosporium</taxon>
    </lineage>
</organism>
<dbReference type="HOGENOM" id="CLU_1124462_0_0_1"/>
<dbReference type="GO" id="GO:0000981">
    <property type="term" value="F:DNA-binding transcription factor activity, RNA polymerase II-specific"/>
    <property type="evidence" value="ECO:0007669"/>
    <property type="project" value="InterPro"/>
</dbReference>
<accession>R7Z6G9</accession>
<evidence type="ECO:0000313" key="1">
    <source>
        <dbReference type="EMBL" id="EON69790.1"/>
    </source>
</evidence>